<dbReference type="EMBL" id="PYGD01000001">
    <property type="protein sequence ID" value="PSK95260.1"/>
    <property type="molecule type" value="Genomic_DNA"/>
</dbReference>
<dbReference type="SMART" id="SM01059">
    <property type="entry name" value="CAT"/>
    <property type="match status" value="1"/>
</dbReference>
<dbReference type="PIRSF" id="PIRSF000440">
    <property type="entry name" value="CAT"/>
    <property type="match status" value="1"/>
</dbReference>
<evidence type="ECO:0000313" key="2">
    <source>
        <dbReference type="EMBL" id="PSK95260.1"/>
    </source>
</evidence>
<dbReference type="InterPro" id="IPR023213">
    <property type="entry name" value="CAT-like_dom_sf"/>
</dbReference>
<comment type="caution">
    <text evidence="2">The sequence shown here is derived from an EMBL/GenBank/DDBJ whole genome shotgun (WGS) entry which is preliminary data.</text>
</comment>
<organism evidence="2 3">
    <name type="scientific">Taibaiella chishuiensis</name>
    <dbReference type="NCBI Taxonomy" id="1434707"/>
    <lineage>
        <taxon>Bacteria</taxon>
        <taxon>Pseudomonadati</taxon>
        <taxon>Bacteroidota</taxon>
        <taxon>Chitinophagia</taxon>
        <taxon>Chitinophagales</taxon>
        <taxon>Chitinophagaceae</taxon>
        <taxon>Taibaiella</taxon>
    </lineage>
</organism>
<reference evidence="2 3" key="1">
    <citation type="submission" date="2018-03" db="EMBL/GenBank/DDBJ databases">
        <title>Genomic Encyclopedia of Type Strains, Phase III (KMG-III): the genomes of soil and plant-associated and newly described type strains.</title>
        <authorList>
            <person name="Whitman W."/>
        </authorList>
    </citation>
    <scope>NUCLEOTIDE SEQUENCE [LARGE SCALE GENOMIC DNA]</scope>
    <source>
        <strain evidence="2 3">CGMCC 1.12700</strain>
    </source>
</reference>
<dbReference type="PANTHER" id="PTHR38474">
    <property type="entry name" value="SLR0299 PROTEIN"/>
    <property type="match status" value="1"/>
</dbReference>
<dbReference type="InterPro" id="IPR001707">
    <property type="entry name" value="Cmp_AcTrfase"/>
</dbReference>
<dbReference type="PANTHER" id="PTHR38474:SF1">
    <property type="entry name" value="SLR0299 PROTEIN"/>
    <property type="match status" value="1"/>
</dbReference>
<evidence type="ECO:0000256" key="1">
    <source>
        <dbReference type="PIRSR" id="PIRSR000440-1"/>
    </source>
</evidence>
<accession>A0A2P8DDG2</accession>
<dbReference type="Proteomes" id="UP000240572">
    <property type="component" value="Unassembled WGS sequence"/>
</dbReference>
<dbReference type="AlphaFoldDB" id="A0A2P8DDG2"/>
<evidence type="ECO:0000313" key="3">
    <source>
        <dbReference type="Proteomes" id="UP000240572"/>
    </source>
</evidence>
<feature type="active site" description="Proton acceptor" evidence="1">
    <location>
        <position position="186"/>
    </location>
</feature>
<gene>
    <name evidence="2" type="ORF">B0I18_1011426</name>
</gene>
<keyword evidence="2" id="KW-0808">Transferase</keyword>
<dbReference type="GO" id="GO:0008811">
    <property type="term" value="F:chloramphenicol O-acetyltransferase activity"/>
    <property type="evidence" value="ECO:0007669"/>
    <property type="project" value="InterPro"/>
</dbReference>
<name>A0A2P8DDG2_9BACT</name>
<dbReference type="RefSeq" id="WP_106521923.1">
    <property type="nucleotide sequence ID" value="NZ_PYGD01000001.1"/>
</dbReference>
<dbReference type="Gene3D" id="3.30.559.10">
    <property type="entry name" value="Chloramphenicol acetyltransferase-like domain"/>
    <property type="match status" value="1"/>
</dbReference>
<proteinExistence type="predicted"/>
<protein>
    <submittedName>
        <fullName evidence="2">Chloramphenicol O-acetyltransferase type A</fullName>
    </submittedName>
</protein>
<keyword evidence="3" id="KW-1185">Reference proteome</keyword>
<dbReference type="Pfam" id="PF00302">
    <property type="entry name" value="CAT"/>
    <property type="match status" value="1"/>
</dbReference>
<dbReference type="OrthoDB" id="9801766at2"/>
<sequence length="211" mass="24165">MKQIIDQATWVRRDHFAFFSRFEEPFFGVTIAIDCTEAYAYAKAEGYSFFLLYLYRALRAANSIPEFRYRIADDDVVLFDEVHASPTINRPDGSFGFAYMDYHKDETVFRAAAQSEVARVQQEAGLVPGTAGQDMIHFSAIPWLDFTALSHARSFSFRDSCPKISFGKMTEREGRKTMPVSVHGHHGLMDGYHIGLFADRFQQYMTRPAQL</sequence>
<dbReference type="SUPFAM" id="SSF52777">
    <property type="entry name" value="CoA-dependent acyltransferases"/>
    <property type="match status" value="1"/>
</dbReference>